<name>A0A2V1CYL6_9PLEO</name>
<organism evidence="1 2">
    <name type="scientific">Periconia macrospinosa</name>
    <dbReference type="NCBI Taxonomy" id="97972"/>
    <lineage>
        <taxon>Eukaryota</taxon>
        <taxon>Fungi</taxon>
        <taxon>Dikarya</taxon>
        <taxon>Ascomycota</taxon>
        <taxon>Pezizomycotina</taxon>
        <taxon>Dothideomycetes</taxon>
        <taxon>Pleosporomycetidae</taxon>
        <taxon>Pleosporales</taxon>
        <taxon>Massarineae</taxon>
        <taxon>Periconiaceae</taxon>
        <taxon>Periconia</taxon>
    </lineage>
</organism>
<accession>A0A2V1CYL6</accession>
<dbReference type="Proteomes" id="UP000244855">
    <property type="component" value="Unassembled WGS sequence"/>
</dbReference>
<gene>
    <name evidence="1" type="ORF">DM02DRAFT_401712</name>
</gene>
<keyword evidence="2" id="KW-1185">Reference proteome</keyword>
<protein>
    <submittedName>
        <fullName evidence="1">Uncharacterized protein</fullName>
    </submittedName>
</protein>
<proteinExistence type="predicted"/>
<dbReference type="EMBL" id="KZ806082">
    <property type="protein sequence ID" value="PVH90825.1"/>
    <property type="molecule type" value="Genomic_DNA"/>
</dbReference>
<evidence type="ECO:0000313" key="1">
    <source>
        <dbReference type="EMBL" id="PVH90825.1"/>
    </source>
</evidence>
<reference evidence="1 2" key="1">
    <citation type="journal article" date="2018" name="Sci. Rep.">
        <title>Comparative genomics provides insights into the lifestyle and reveals functional heterogeneity of dark septate endophytic fungi.</title>
        <authorList>
            <person name="Knapp D.G."/>
            <person name="Nemeth J.B."/>
            <person name="Barry K."/>
            <person name="Hainaut M."/>
            <person name="Henrissat B."/>
            <person name="Johnson J."/>
            <person name="Kuo A."/>
            <person name="Lim J.H.P."/>
            <person name="Lipzen A."/>
            <person name="Nolan M."/>
            <person name="Ohm R.A."/>
            <person name="Tamas L."/>
            <person name="Grigoriev I.V."/>
            <person name="Spatafora J.W."/>
            <person name="Nagy L.G."/>
            <person name="Kovacs G.M."/>
        </authorList>
    </citation>
    <scope>NUCLEOTIDE SEQUENCE [LARGE SCALE GENOMIC DNA]</scope>
    <source>
        <strain evidence="1 2">DSE2036</strain>
    </source>
</reference>
<evidence type="ECO:0000313" key="2">
    <source>
        <dbReference type="Proteomes" id="UP000244855"/>
    </source>
</evidence>
<dbReference type="AlphaFoldDB" id="A0A2V1CYL6"/>
<sequence length="112" mass="12377">MPGCRGLANSRRFAERISTPHFTTPKGVAICSLASTCGLASIYDYVHFVSRSDVSVPACFPSNTLYLPFAVHKAFLFRCYCMKFSSYVASVYLQSPPSVGFIFLFLSLTLRA</sequence>
<dbReference type="OrthoDB" id="3807590at2759"/>